<evidence type="ECO:0000313" key="4">
    <source>
        <dbReference type="Proteomes" id="UP001597374"/>
    </source>
</evidence>
<dbReference type="Gene3D" id="3.40.50.2000">
    <property type="entry name" value="Glycogen Phosphorylase B"/>
    <property type="match status" value="2"/>
</dbReference>
<dbReference type="CDD" id="cd03809">
    <property type="entry name" value="GT4_MtfB-like"/>
    <property type="match status" value="1"/>
</dbReference>
<dbReference type="PANTHER" id="PTHR46401:SF2">
    <property type="entry name" value="GLYCOSYLTRANSFERASE WBBK-RELATED"/>
    <property type="match status" value="1"/>
</dbReference>
<dbReference type="SUPFAM" id="SSF53756">
    <property type="entry name" value="UDP-Glycosyltransferase/glycogen phosphorylase"/>
    <property type="match status" value="1"/>
</dbReference>
<dbReference type="Pfam" id="PF13439">
    <property type="entry name" value="Glyco_transf_4"/>
    <property type="match status" value="1"/>
</dbReference>
<dbReference type="PANTHER" id="PTHR46401">
    <property type="entry name" value="GLYCOSYLTRANSFERASE WBBK-RELATED"/>
    <property type="match status" value="1"/>
</dbReference>
<keyword evidence="4" id="KW-1185">Reference proteome</keyword>
<gene>
    <name evidence="3" type="ORF">ACFSKP_01490</name>
</gene>
<organism evidence="3 4">
    <name type="scientific">Pontibacter ruber</name>
    <dbReference type="NCBI Taxonomy" id="1343895"/>
    <lineage>
        <taxon>Bacteria</taxon>
        <taxon>Pseudomonadati</taxon>
        <taxon>Bacteroidota</taxon>
        <taxon>Cytophagia</taxon>
        <taxon>Cytophagales</taxon>
        <taxon>Hymenobacteraceae</taxon>
        <taxon>Pontibacter</taxon>
    </lineage>
</organism>
<evidence type="ECO:0000259" key="2">
    <source>
        <dbReference type="Pfam" id="PF13439"/>
    </source>
</evidence>
<accession>A0ABW5CSB8</accession>
<evidence type="ECO:0000313" key="3">
    <source>
        <dbReference type="EMBL" id="MFD2244905.1"/>
    </source>
</evidence>
<proteinExistence type="predicted"/>
<dbReference type="Proteomes" id="UP001597374">
    <property type="component" value="Unassembled WGS sequence"/>
</dbReference>
<dbReference type="Pfam" id="PF13692">
    <property type="entry name" value="Glyco_trans_1_4"/>
    <property type="match status" value="1"/>
</dbReference>
<feature type="domain" description="Glycosyltransferase subfamily 4-like N-terminal" evidence="2">
    <location>
        <begin position="78"/>
        <end position="148"/>
    </location>
</feature>
<name>A0ABW5CSB8_9BACT</name>
<sequence>MQITYFFRKSRPGAFSIENLFLNVQKQFPKSVIINNHYLSKPSAGIFNRLLLCFEAYKTQKGINHITGDVNFIAAFLNKNNTILTIHDIESLLRQNTLANILLKYFWLQMPVARVKWITVVSETTKQKLLHHVSIDPEKVVVIPNVISQEFTYVPNNFNKIKPTILQVGTKYNKNLERTIEALNAIPCTLMIVGKLSDEQVKRLKRNNIEYINKIGLTDEQLREAYAESDIVTFVSLFEGFGMPILEANATGRPVVTSSCSSMPEVAGDAALLVNPLDVSEIRSAFLSLIENDVLREKLVVRGLENVKRFSNKAVAQMYLDLYKKM</sequence>
<keyword evidence="1" id="KW-0808">Transferase</keyword>
<reference evidence="4" key="1">
    <citation type="journal article" date="2019" name="Int. J. Syst. Evol. Microbiol.">
        <title>The Global Catalogue of Microorganisms (GCM) 10K type strain sequencing project: providing services to taxonomists for standard genome sequencing and annotation.</title>
        <authorList>
            <consortium name="The Broad Institute Genomics Platform"/>
            <consortium name="The Broad Institute Genome Sequencing Center for Infectious Disease"/>
            <person name="Wu L."/>
            <person name="Ma J."/>
        </authorList>
    </citation>
    <scope>NUCLEOTIDE SEQUENCE [LARGE SCALE GENOMIC DNA]</scope>
    <source>
        <strain evidence="4">CGMCC 4.1782</strain>
    </source>
</reference>
<dbReference type="EMBL" id="JBHUIM010000001">
    <property type="protein sequence ID" value="MFD2244905.1"/>
    <property type="molecule type" value="Genomic_DNA"/>
</dbReference>
<dbReference type="InterPro" id="IPR028098">
    <property type="entry name" value="Glyco_trans_4-like_N"/>
</dbReference>
<protein>
    <submittedName>
        <fullName evidence="3">Glycosyltransferase family 4 protein</fullName>
    </submittedName>
</protein>
<evidence type="ECO:0000256" key="1">
    <source>
        <dbReference type="ARBA" id="ARBA00022679"/>
    </source>
</evidence>
<dbReference type="RefSeq" id="WP_250429721.1">
    <property type="nucleotide sequence ID" value="NZ_JALPRR010000002.1"/>
</dbReference>
<comment type="caution">
    <text evidence="3">The sequence shown here is derived from an EMBL/GenBank/DDBJ whole genome shotgun (WGS) entry which is preliminary data.</text>
</comment>